<evidence type="ECO:0000259" key="5">
    <source>
        <dbReference type="Pfam" id="PF05179"/>
    </source>
</evidence>
<protein>
    <submittedName>
        <fullName evidence="7">Uncharacterized protein</fullName>
    </submittedName>
</protein>
<proteinExistence type="inferred from homology"/>
<dbReference type="GO" id="GO:0016593">
    <property type="term" value="C:Cdc73/Paf1 complex"/>
    <property type="evidence" value="ECO:0007669"/>
    <property type="project" value="InterPro"/>
</dbReference>
<evidence type="ECO:0000256" key="4">
    <source>
        <dbReference type="ARBA" id="ARBA00023242"/>
    </source>
</evidence>
<organism evidence="7 8">
    <name type="scientific">Euplotes crassus</name>
    <dbReference type="NCBI Taxonomy" id="5936"/>
    <lineage>
        <taxon>Eukaryota</taxon>
        <taxon>Sar</taxon>
        <taxon>Alveolata</taxon>
        <taxon>Ciliophora</taxon>
        <taxon>Intramacronucleata</taxon>
        <taxon>Spirotrichea</taxon>
        <taxon>Hypotrichia</taxon>
        <taxon>Euplotida</taxon>
        <taxon>Euplotidae</taxon>
        <taxon>Moneuplotes</taxon>
    </lineage>
</organism>
<dbReference type="Gene3D" id="3.40.50.11990">
    <property type="entry name" value="RNA polymerase II accessory factor, Cdc73 C-terminal domain"/>
    <property type="match status" value="1"/>
</dbReference>
<name>A0AAD1XBR1_EUPCR</name>
<comment type="caution">
    <text evidence="7">The sequence shown here is derived from an EMBL/GenBank/DDBJ whole genome shotgun (WGS) entry which is preliminary data.</text>
</comment>
<dbReference type="AlphaFoldDB" id="A0AAD1XBR1"/>
<dbReference type="EMBL" id="CAMPGE010011628">
    <property type="protein sequence ID" value="CAI2370449.1"/>
    <property type="molecule type" value="Genomic_DNA"/>
</dbReference>
<evidence type="ECO:0000313" key="8">
    <source>
        <dbReference type="Proteomes" id="UP001295684"/>
    </source>
</evidence>
<dbReference type="GO" id="GO:0000993">
    <property type="term" value="F:RNA polymerase II complex binding"/>
    <property type="evidence" value="ECO:0007669"/>
    <property type="project" value="TreeGrafter"/>
</dbReference>
<dbReference type="InterPro" id="IPR007852">
    <property type="entry name" value="Cdc73/Parafibromin"/>
</dbReference>
<reference evidence="7" key="1">
    <citation type="submission" date="2023-07" db="EMBL/GenBank/DDBJ databases">
        <authorList>
            <consortium name="AG Swart"/>
            <person name="Singh M."/>
            <person name="Singh A."/>
            <person name="Seah K."/>
            <person name="Emmerich C."/>
        </authorList>
    </citation>
    <scope>NUCLEOTIDE SEQUENCE</scope>
    <source>
        <strain evidence="7">DP1</strain>
    </source>
</reference>
<evidence type="ECO:0000256" key="2">
    <source>
        <dbReference type="ARBA" id="ARBA00010427"/>
    </source>
</evidence>
<feature type="domain" description="Paf1 complex subunit Cdc73 N-terminal" evidence="6">
    <location>
        <begin position="6"/>
        <end position="142"/>
    </location>
</feature>
<evidence type="ECO:0000313" key="7">
    <source>
        <dbReference type="EMBL" id="CAI2370449.1"/>
    </source>
</evidence>
<comment type="subcellular location">
    <subcellularLocation>
        <location evidence="1">Nucleus</location>
    </subcellularLocation>
</comment>
<dbReference type="GO" id="GO:0006368">
    <property type="term" value="P:transcription elongation by RNA polymerase II"/>
    <property type="evidence" value="ECO:0007669"/>
    <property type="project" value="InterPro"/>
</dbReference>
<accession>A0AAD1XBR1</accession>
<dbReference type="InterPro" id="IPR038103">
    <property type="entry name" value="CDC73_C_sf"/>
</dbReference>
<dbReference type="Pfam" id="PF16050">
    <property type="entry name" value="CDC73_N"/>
    <property type="match status" value="1"/>
</dbReference>
<sequence length="376" mass="43214">MSKLVNPLALLKDYFQANKKIHYKKEARLLVLGKTSISVEMKTAWTKKASSSQYSVGSLWFCYSQKQQSVAEYLQLSASEGFERVSLLDRLEVIDYFDGKLDDVKSIDKAIISSTLVKIGQVNKFTENCAETEKPQGSIADKRQKKAEWKSEEEKKISSNPDHKYAEYSEAKRREIQVMEYLAKRERRVLPKNHGIEFPEISFAKIHRLCSELTHEEPKGDALLKKVKKEGVKKILDVNIPTLRKKKRVSFLDEILNSSGSSERKPIIVVPPISDHSKLCYSNAIDFFTKGIFIDGNDARKASGQNQYSGHQEFEYMVGTKLAKFDLYDSILGFNKSHWRRVVAYFAQAEEWELKDFPPKESPDDIFQKSLFRSIT</sequence>
<dbReference type="PANTHER" id="PTHR12466">
    <property type="entry name" value="CDC73 DOMAIN PROTEIN"/>
    <property type="match status" value="1"/>
</dbReference>
<keyword evidence="8" id="KW-1185">Reference proteome</keyword>
<evidence type="ECO:0000256" key="1">
    <source>
        <dbReference type="ARBA" id="ARBA00004123"/>
    </source>
</evidence>
<evidence type="ECO:0000259" key="6">
    <source>
        <dbReference type="Pfam" id="PF16050"/>
    </source>
</evidence>
<dbReference type="Pfam" id="PF05179">
    <property type="entry name" value="CDC73_C"/>
    <property type="match status" value="1"/>
</dbReference>
<evidence type="ECO:0000256" key="3">
    <source>
        <dbReference type="ARBA" id="ARBA00023163"/>
    </source>
</evidence>
<dbReference type="InterPro" id="IPR032041">
    <property type="entry name" value="Cdc73_N"/>
</dbReference>
<gene>
    <name evidence="7" type="ORF">ECRASSUSDP1_LOCUS11762</name>
</gene>
<dbReference type="PANTHER" id="PTHR12466:SF8">
    <property type="entry name" value="PARAFIBROMIN"/>
    <property type="match status" value="1"/>
</dbReference>
<keyword evidence="3" id="KW-0804">Transcription</keyword>
<dbReference type="GO" id="GO:0032968">
    <property type="term" value="P:positive regulation of transcription elongation by RNA polymerase II"/>
    <property type="evidence" value="ECO:0007669"/>
    <property type="project" value="TreeGrafter"/>
</dbReference>
<dbReference type="InterPro" id="IPR031336">
    <property type="entry name" value="CDC73_C"/>
</dbReference>
<keyword evidence="4" id="KW-0539">Nucleus</keyword>
<dbReference type="Proteomes" id="UP001295684">
    <property type="component" value="Unassembled WGS sequence"/>
</dbReference>
<comment type="similarity">
    <text evidence="2">Belongs to the CDC73 family.</text>
</comment>
<feature type="domain" description="Cell division control protein 73 C-terminal" evidence="5">
    <location>
        <begin position="263"/>
        <end position="370"/>
    </location>
</feature>